<keyword evidence="2" id="KW-1185">Reference proteome</keyword>
<protein>
    <submittedName>
        <fullName evidence="1">Uncharacterized protein</fullName>
    </submittedName>
</protein>
<dbReference type="EMBL" id="JH600070">
    <property type="protein sequence ID" value="EIJ41476.1"/>
    <property type="molecule type" value="Genomic_DNA"/>
</dbReference>
<name>I3CCY3_9GAMM</name>
<gene>
    <name evidence="1" type="ORF">BegalDRAFT_0558</name>
</gene>
<dbReference type="Proteomes" id="UP000005744">
    <property type="component" value="Unassembled WGS sequence"/>
</dbReference>
<evidence type="ECO:0000313" key="2">
    <source>
        <dbReference type="Proteomes" id="UP000005744"/>
    </source>
</evidence>
<dbReference type="HOGENOM" id="CLU_2876755_0_0_6"/>
<evidence type="ECO:0000313" key="1">
    <source>
        <dbReference type="EMBL" id="EIJ41476.1"/>
    </source>
</evidence>
<dbReference type="AlphaFoldDB" id="I3CCY3"/>
<proteinExistence type="predicted"/>
<reference evidence="1 2" key="1">
    <citation type="submission" date="2011-11" db="EMBL/GenBank/DDBJ databases">
        <title>Improved High-Quality Draft sequence of Beggiatoa alba B18lD.</title>
        <authorList>
            <consortium name="US DOE Joint Genome Institute"/>
            <person name="Lucas S."/>
            <person name="Han J."/>
            <person name="Lapidus A."/>
            <person name="Cheng J.-F."/>
            <person name="Goodwin L."/>
            <person name="Pitluck S."/>
            <person name="Peters L."/>
            <person name="Mikhailova N."/>
            <person name="Held B."/>
            <person name="Detter J.C."/>
            <person name="Han C."/>
            <person name="Tapia R."/>
            <person name="Land M."/>
            <person name="Hauser L."/>
            <person name="Kyrpides N."/>
            <person name="Ivanova N."/>
            <person name="Pagani I."/>
            <person name="Samuel K."/>
            <person name="Teske A."/>
            <person name="Mueller J."/>
            <person name="Woyke T."/>
        </authorList>
    </citation>
    <scope>NUCLEOTIDE SEQUENCE [LARGE SCALE GENOMIC DNA]</scope>
    <source>
        <strain evidence="1 2">B18LD</strain>
    </source>
</reference>
<dbReference type="RefSeq" id="WP_002683463.1">
    <property type="nucleotide sequence ID" value="NZ_JH600070.1"/>
</dbReference>
<organism evidence="1 2">
    <name type="scientific">Beggiatoa alba B18LD</name>
    <dbReference type="NCBI Taxonomy" id="395493"/>
    <lineage>
        <taxon>Bacteria</taxon>
        <taxon>Pseudomonadati</taxon>
        <taxon>Pseudomonadota</taxon>
        <taxon>Gammaproteobacteria</taxon>
        <taxon>Thiotrichales</taxon>
        <taxon>Thiotrichaceae</taxon>
        <taxon>Beggiatoa</taxon>
    </lineage>
</organism>
<dbReference type="OrthoDB" id="9945666at2"/>
<accession>I3CCY3</accession>
<dbReference type="STRING" id="395493.BegalDRAFT_0558"/>
<sequence>MCSALLDELSELSIDEFFAATGESHNPTADIYLLAMQGIGYLTPTNTNPETSNDETMRLVVSH</sequence>